<dbReference type="SUPFAM" id="SSF49599">
    <property type="entry name" value="TRAF domain-like"/>
    <property type="match status" value="1"/>
</dbReference>
<organism evidence="8 9">
    <name type="scientific">Rotaria socialis</name>
    <dbReference type="NCBI Taxonomy" id="392032"/>
    <lineage>
        <taxon>Eukaryota</taxon>
        <taxon>Metazoa</taxon>
        <taxon>Spiralia</taxon>
        <taxon>Gnathifera</taxon>
        <taxon>Rotifera</taxon>
        <taxon>Eurotatoria</taxon>
        <taxon>Bdelloidea</taxon>
        <taxon>Philodinida</taxon>
        <taxon>Philodinidae</taxon>
        <taxon>Rotaria</taxon>
    </lineage>
</organism>
<feature type="domain" description="TRAF-type" evidence="6">
    <location>
        <begin position="41"/>
        <end position="84"/>
    </location>
</feature>
<evidence type="ECO:0000313" key="9">
    <source>
        <dbReference type="Proteomes" id="UP000663838"/>
    </source>
</evidence>
<comment type="caution">
    <text evidence="8">The sequence shown here is derived from an EMBL/GenBank/DDBJ whole genome shotgun (WGS) entry which is preliminary data.</text>
</comment>
<evidence type="ECO:0000256" key="3">
    <source>
        <dbReference type="ARBA" id="ARBA00022786"/>
    </source>
</evidence>
<gene>
    <name evidence="7" type="ORF">KIK155_LOCUS22295</name>
    <name evidence="8" type="ORF">TOA249_LOCUS16039</name>
</gene>
<dbReference type="Gene3D" id="3.30.40.10">
    <property type="entry name" value="Zinc/RING finger domain, C3HC4 (zinc finger)"/>
    <property type="match status" value="1"/>
</dbReference>
<evidence type="ECO:0000259" key="6">
    <source>
        <dbReference type="PROSITE" id="PS50145"/>
    </source>
</evidence>
<dbReference type="GO" id="GO:0061630">
    <property type="term" value="F:ubiquitin protein ligase activity"/>
    <property type="evidence" value="ECO:0007669"/>
    <property type="project" value="InterPro"/>
</dbReference>
<dbReference type="GO" id="GO:0008270">
    <property type="term" value="F:zinc ion binding"/>
    <property type="evidence" value="ECO:0007669"/>
    <property type="project" value="UniProtKB-KW"/>
</dbReference>
<accession>A0A821HF21</accession>
<evidence type="ECO:0000256" key="2">
    <source>
        <dbReference type="ARBA" id="ARBA00022771"/>
    </source>
</evidence>
<dbReference type="PANTHER" id="PTHR15933">
    <property type="entry name" value="PROTEIN CBG16327"/>
    <property type="match status" value="1"/>
</dbReference>
<keyword evidence="2 5" id="KW-0863">Zinc-finger</keyword>
<evidence type="ECO:0000256" key="5">
    <source>
        <dbReference type="PROSITE-ProRule" id="PRU00207"/>
    </source>
</evidence>
<name>A0A821HF21_9BILA</name>
<evidence type="ECO:0000313" key="7">
    <source>
        <dbReference type="EMBL" id="CAF3628654.1"/>
    </source>
</evidence>
<sequence>MAHEHCDTCFLINCFHTSSCPLIYCPNGCFARMHECKRDDHEYICPNALIPCINVNYGCPSTIRRHDISRHLHICAASVTVCSFINNHEYPTNPLENSTDNGLIEMIARRDNIWDEHVKDFKKK</sequence>
<dbReference type="AlphaFoldDB" id="A0A821HF21"/>
<evidence type="ECO:0000256" key="4">
    <source>
        <dbReference type="ARBA" id="ARBA00022833"/>
    </source>
</evidence>
<dbReference type="EMBL" id="CAJOBS010001073">
    <property type="protein sequence ID" value="CAF4684075.1"/>
    <property type="molecule type" value="Genomic_DNA"/>
</dbReference>
<feature type="zinc finger region" description="TRAF-type" evidence="5">
    <location>
        <begin position="41"/>
        <end position="84"/>
    </location>
</feature>
<keyword evidence="4 5" id="KW-0862">Zinc</keyword>
<keyword evidence="1 5" id="KW-0479">Metal-binding</keyword>
<dbReference type="InterPro" id="IPR043013">
    <property type="entry name" value="Znf_TRAF_N"/>
</dbReference>
<evidence type="ECO:0000256" key="1">
    <source>
        <dbReference type="ARBA" id="ARBA00022723"/>
    </source>
</evidence>
<dbReference type="Gene3D" id="3.30.40.150">
    <property type="entry name" value="TRAF-like zinc-finger, N-terminal subdomain"/>
    <property type="match status" value="1"/>
</dbReference>
<dbReference type="InterPro" id="IPR001293">
    <property type="entry name" value="Znf_TRAF"/>
</dbReference>
<dbReference type="Proteomes" id="UP000663865">
    <property type="component" value="Unassembled WGS sequence"/>
</dbReference>
<protein>
    <recommendedName>
        <fullName evidence="6">TRAF-type domain-containing protein</fullName>
    </recommendedName>
</protein>
<evidence type="ECO:0000313" key="8">
    <source>
        <dbReference type="EMBL" id="CAF4684075.1"/>
    </source>
</evidence>
<dbReference type="EMBL" id="CAJNYV010004005">
    <property type="protein sequence ID" value="CAF3628654.1"/>
    <property type="molecule type" value="Genomic_DNA"/>
</dbReference>
<dbReference type="InterPro" id="IPR031890">
    <property type="entry name" value="Fbxo30/Fbxo40"/>
</dbReference>
<proteinExistence type="predicted"/>
<dbReference type="InterPro" id="IPR013083">
    <property type="entry name" value="Znf_RING/FYVE/PHD"/>
</dbReference>
<dbReference type="PANTHER" id="PTHR15933:SF20">
    <property type="entry name" value="F-BOX DOMAIN-CONTAINING PROTEIN"/>
    <property type="match status" value="1"/>
</dbReference>
<dbReference type="Pfam" id="PF15965">
    <property type="entry name" value="zf-TRAF_2"/>
    <property type="match status" value="1"/>
</dbReference>
<dbReference type="PROSITE" id="PS50145">
    <property type="entry name" value="ZF_TRAF"/>
    <property type="match status" value="1"/>
</dbReference>
<dbReference type="Proteomes" id="UP000663838">
    <property type="component" value="Unassembled WGS sequence"/>
</dbReference>
<reference evidence="8" key="1">
    <citation type="submission" date="2021-02" db="EMBL/GenBank/DDBJ databases">
        <authorList>
            <person name="Nowell W R."/>
        </authorList>
    </citation>
    <scope>NUCLEOTIDE SEQUENCE</scope>
</reference>
<keyword evidence="3" id="KW-0833">Ubl conjugation pathway</keyword>